<evidence type="ECO:0000313" key="1">
    <source>
        <dbReference type="EMBL" id="JAD71891.1"/>
    </source>
</evidence>
<reference evidence="1" key="1">
    <citation type="submission" date="2014-09" db="EMBL/GenBank/DDBJ databases">
        <authorList>
            <person name="Magalhaes I.L.F."/>
            <person name="Oliveira U."/>
            <person name="Santos F.R."/>
            <person name="Vidigal T.H.D.A."/>
            <person name="Brescovit A.D."/>
            <person name="Santos A.J."/>
        </authorList>
    </citation>
    <scope>NUCLEOTIDE SEQUENCE</scope>
    <source>
        <tissue evidence="1">Shoot tissue taken approximately 20 cm above the soil surface</tissue>
    </source>
</reference>
<reference evidence="1" key="2">
    <citation type="journal article" date="2015" name="Data Brief">
        <title>Shoot transcriptome of the giant reed, Arundo donax.</title>
        <authorList>
            <person name="Barrero R.A."/>
            <person name="Guerrero F.D."/>
            <person name="Moolhuijzen P."/>
            <person name="Goolsby J.A."/>
            <person name="Tidwell J."/>
            <person name="Bellgard S.E."/>
            <person name="Bellgard M.I."/>
        </authorList>
    </citation>
    <scope>NUCLEOTIDE SEQUENCE</scope>
    <source>
        <tissue evidence="1">Shoot tissue taken approximately 20 cm above the soil surface</tissue>
    </source>
</reference>
<proteinExistence type="predicted"/>
<accession>A0A0A9C8I9</accession>
<organism evidence="1">
    <name type="scientific">Arundo donax</name>
    <name type="common">Giant reed</name>
    <name type="synonym">Donax arundinaceus</name>
    <dbReference type="NCBI Taxonomy" id="35708"/>
    <lineage>
        <taxon>Eukaryota</taxon>
        <taxon>Viridiplantae</taxon>
        <taxon>Streptophyta</taxon>
        <taxon>Embryophyta</taxon>
        <taxon>Tracheophyta</taxon>
        <taxon>Spermatophyta</taxon>
        <taxon>Magnoliopsida</taxon>
        <taxon>Liliopsida</taxon>
        <taxon>Poales</taxon>
        <taxon>Poaceae</taxon>
        <taxon>PACMAD clade</taxon>
        <taxon>Arundinoideae</taxon>
        <taxon>Arundineae</taxon>
        <taxon>Arundo</taxon>
    </lineage>
</organism>
<sequence length="41" mass="4163">MASTDVILSSPVTSNGLKSKFLASSAVAAIQLPADVSNSKR</sequence>
<name>A0A0A9C8I9_ARUDO</name>
<protein>
    <submittedName>
        <fullName evidence="1">Uncharacterized protein</fullName>
    </submittedName>
</protein>
<dbReference type="AlphaFoldDB" id="A0A0A9C8I9"/>
<dbReference type="EMBL" id="GBRH01226004">
    <property type="protein sequence ID" value="JAD71891.1"/>
    <property type="molecule type" value="Transcribed_RNA"/>
</dbReference>